<evidence type="ECO:0000259" key="3">
    <source>
        <dbReference type="Pfam" id="PF01522"/>
    </source>
</evidence>
<dbReference type="GO" id="GO:0016810">
    <property type="term" value="F:hydrolase activity, acting on carbon-nitrogen (but not peptide) bonds"/>
    <property type="evidence" value="ECO:0007669"/>
    <property type="project" value="InterPro"/>
</dbReference>
<dbReference type="EMBL" id="SJCY01000001">
    <property type="protein sequence ID" value="TDG37701.1"/>
    <property type="molecule type" value="Genomic_DNA"/>
</dbReference>
<sequence length="305" mass="36050">MLVKKIIAVFLYYSGIAYLLSRIIEHKTLTYHNVMPDCFYDNKLHLGVSHSSTVFESHIKVLSRFFGRKKLKFSFDDGYLNNYLIAIPILEKQHLKGLFFVPFFKNNSSKAFWADRLMYLLSYTKPGNYYFDTITIQLDEDNREKSFSILYAYIMNNYGKKLKIMECVDSYLQSKIFIESEYFKLRFTFIDDEQINAIKESGHQIGFHSLNHDIYSQLSNEDIYEEFLLSKERLDFLNVNSFSFPFGGELENKLEIVEKLKDFNITNIYSNQNKRGNPIHSRISLPNTSNTYLIIFYYIKNSLNL</sequence>
<comment type="caution">
    <text evidence="4">The sequence shown here is derived from an EMBL/GenBank/DDBJ whole genome shotgun (WGS) entry which is preliminary data.</text>
</comment>
<dbReference type="GO" id="GO:0005975">
    <property type="term" value="P:carbohydrate metabolic process"/>
    <property type="evidence" value="ECO:0007669"/>
    <property type="project" value="InterPro"/>
</dbReference>
<dbReference type="SUPFAM" id="SSF88713">
    <property type="entry name" value="Glycoside hydrolase/deacetylase"/>
    <property type="match status" value="1"/>
</dbReference>
<dbReference type="Proteomes" id="UP000295668">
    <property type="component" value="Unassembled WGS sequence"/>
</dbReference>
<protein>
    <submittedName>
        <fullName evidence="4">Polysaccharide deacetylase family protein</fullName>
    </submittedName>
</protein>
<name>A0A4R5MPH5_9SPHI</name>
<evidence type="ECO:0000313" key="5">
    <source>
        <dbReference type="Proteomes" id="UP000295668"/>
    </source>
</evidence>
<evidence type="ECO:0000256" key="1">
    <source>
        <dbReference type="ARBA" id="ARBA00004613"/>
    </source>
</evidence>
<feature type="domain" description="NodB homology" evidence="3">
    <location>
        <begin position="192"/>
        <end position="260"/>
    </location>
</feature>
<dbReference type="Pfam" id="PF01522">
    <property type="entry name" value="Polysacc_deac_1"/>
    <property type="match status" value="1"/>
</dbReference>
<proteinExistence type="predicted"/>
<dbReference type="InterPro" id="IPR051398">
    <property type="entry name" value="Polysacch_Deacetylase"/>
</dbReference>
<dbReference type="GO" id="GO:0005576">
    <property type="term" value="C:extracellular region"/>
    <property type="evidence" value="ECO:0007669"/>
    <property type="project" value="UniProtKB-SubCell"/>
</dbReference>
<dbReference type="AlphaFoldDB" id="A0A4R5MPH5"/>
<dbReference type="InterPro" id="IPR011330">
    <property type="entry name" value="Glyco_hydro/deAcase_b/a-brl"/>
</dbReference>
<gene>
    <name evidence="4" type="ORF">EZJ43_00995</name>
</gene>
<dbReference type="CDD" id="cd10918">
    <property type="entry name" value="CE4_NodB_like_5s_6s"/>
    <property type="match status" value="1"/>
</dbReference>
<reference evidence="4 5" key="1">
    <citation type="submission" date="2019-02" db="EMBL/GenBank/DDBJ databases">
        <title>Pedobacter sp. nov., a novel speices isolated from soil of pinguins habitat in Antarcitica.</title>
        <authorList>
            <person name="He R.-H."/>
        </authorList>
    </citation>
    <scope>NUCLEOTIDE SEQUENCE [LARGE SCALE GENOMIC DNA]</scope>
    <source>
        <strain evidence="4 5">E01020</strain>
    </source>
</reference>
<evidence type="ECO:0000313" key="4">
    <source>
        <dbReference type="EMBL" id="TDG37701.1"/>
    </source>
</evidence>
<comment type="subcellular location">
    <subcellularLocation>
        <location evidence="1">Secreted</location>
    </subcellularLocation>
</comment>
<dbReference type="OrthoDB" id="9778320at2"/>
<dbReference type="PANTHER" id="PTHR34216:SF3">
    <property type="entry name" value="POLY-BETA-1,6-N-ACETYL-D-GLUCOSAMINE N-DEACETYLASE"/>
    <property type="match status" value="1"/>
</dbReference>
<keyword evidence="5" id="KW-1185">Reference proteome</keyword>
<keyword evidence="2" id="KW-0732">Signal</keyword>
<organism evidence="4 5">
    <name type="scientific">Pedobacter changchengzhani</name>
    <dbReference type="NCBI Taxonomy" id="2529274"/>
    <lineage>
        <taxon>Bacteria</taxon>
        <taxon>Pseudomonadati</taxon>
        <taxon>Bacteroidota</taxon>
        <taxon>Sphingobacteriia</taxon>
        <taxon>Sphingobacteriales</taxon>
        <taxon>Sphingobacteriaceae</taxon>
        <taxon>Pedobacter</taxon>
    </lineage>
</organism>
<dbReference type="PANTHER" id="PTHR34216">
    <property type="match status" value="1"/>
</dbReference>
<dbReference type="InterPro" id="IPR002509">
    <property type="entry name" value="NODB_dom"/>
</dbReference>
<accession>A0A4R5MPH5</accession>
<dbReference type="Gene3D" id="3.20.20.370">
    <property type="entry name" value="Glycoside hydrolase/deacetylase"/>
    <property type="match status" value="1"/>
</dbReference>
<dbReference type="RefSeq" id="WP_133260789.1">
    <property type="nucleotide sequence ID" value="NZ_SJCY01000001.1"/>
</dbReference>
<evidence type="ECO:0000256" key="2">
    <source>
        <dbReference type="ARBA" id="ARBA00022729"/>
    </source>
</evidence>